<name>A0AAV7R3S9_PLEWA</name>
<protein>
    <submittedName>
        <fullName evidence="1">Uncharacterized protein</fullName>
    </submittedName>
</protein>
<organism evidence="1 2">
    <name type="scientific">Pleurodeles waltl</name>
    <name type="common">Iberian ribbed newt</name>
    <dbReference type="NCBI Taxonomy" id="8319"/>
    <lineage>
        <taxon>Eukaryota</taxon>
        <taxon>Metazoa</taxon>
        <taxon>Chordata</taxon>
        <taxon>Craniata</taxon>
        <taxon>Vertebrata</taxon>
        <taxon>Euteleostomi</taxon>
        <taxon>Amphibia</taxon>
        <taxon>Batrachia</taxon>
        <taxon>Caudata</taxon>
        <taxon>Salamandroidea</taxon>
        <taxon>Salamandridae</taxon>
        <taxon>Pleurodelinae</taxon>
        <taxon>Pleurodeles</taxon>
    </lineage>
</organism>
<dbReference type="Proteomes" id="UP001066276">
    <property type="component" value="Chromosome 6"/>
</dbReference>
<keyword evidence="2" id="KW-1185">Reference proteome</keyword>
<accession>A0AAV7R3S9</accession>
<evidence type="ECO:0000313" key="2">
    <source>
        <dbReference type="Proteomes" id="UP001066276"/>
    </source>
</evidence>
<proteinExistence type="predicted"/>
<reference evidence="1" key="1">
    <citation type="journal article" date="2022" name="bioRxiv">
        <title>Sequencing and chromosome-scale assembly of the giantPleurodeles waltlgenome.</title>
        <authorList>
            <person name="Brown T."/>
            <person name="Elewa A."/>
            <person name="Iarovenko S."/>
            <person name="Subramanian E."/>
            <person name="Araus A.J."/>
            <person name="Petzold A."/>
            <person name="Susuki M."/>
            <person name="Suzuki K.-i.T."/>
            <person name="Hayashi T."/>
            <person name="Toyoda A."/>
            <person name="Oliveira C."/>
            <person name="Osipova E."/>
            <person name="Leigh N.D."/>
            <person name="Simon A."/>
            <person name="Yun M.H."/>
        </authorList>
    </citation>
    <scope>NUCLEOTIDE SEQUENCE</scope>
    <source>
        <strain evidence="1">20211129_DDA</strain>
        <tissue evidence="1">Liver</tissue>
    </source>
</reference>
<sequence length="104" mass="11589">MCRALMRIYLNAAPVRIARLPLAEEGLSMRSRVLHEDGTRCAQLKMAPAALWDKVLRAMEVSDVAESCLLPARAMELAPPWMRWDCASVAPSGKMQLLRLAIVK</sequence>
<gene>
    <name evidence="1" type="ORF">NDU88_012781</name>
</gene>
<dbReference type="EMBL" id="JANPWB010000010">
    <property type="protein sequence ID" value="KAJ1146512.1"/>
    <property type="molecule type" value="Genomic_DNA"/>
</dbReference>
<evidence type="ECO:0000313" key="1">
    <source>
        <dbReference type="EMBL" id="KAJ1146512.1"/>
    </source>
</evidence>
<comment type="caution">
    <text evidence="1">The sequence shown here is derived from an EMBL/GenBank/DDBJ whole genome shotgun (WGS) entry which is preliminary data.</text>
</comment>
<dbReference type="AlphaFoldDB" id="A0AAV7R3S9"/>